<comment type="caution">
    <text evidence="9">The sequence shown here is derived from an EMBL/GenBank/DDBJ whole genome shotgun (WGS) entry which is preliminary data.</text>
</comment>
<comment type="similarity">
    <text evidence="4 7">Belongs to the glucosamine/galactosamine-6-phosphate isomerase family. 6-phosphogluconolactonase subfamily.</text>
</comment>
<organism evidence="9 10">
    <name type="scientific">Fibrisoma limi BUZ 3</name>
    <dbReference type="NCBI Taxonomy" id="1185876"/>
    <lineage>
        <taxon>Bacteria</taxon>
        <taxon>Pseudomonadati</taxon>
        <taxon>Bacteroidota</taxon>
        <taxon>Cytophagia</taxon>
        <taxon>Cytophagales</taxon>
        <taxon>Spirosomataceae</taxon>
        <taxon>Fibrisoma</taxon>
    </lineage>
</organism>
<dbReference type="PANTHER" id="PTHR11054">
    <property type="entry name" value="6-PHOSPHOGLUCONOLACTONASE"/>
    <property type="match status" value="1"/>
</dbReference>
<evidence type="ECO:0000256" key="7">
    <source>
        <dbReference type="RuleBase" id="RU365095"/>
    </source>
</evidence>
<evidence type="ECO:0000313" key="9">
    <source>
        <dbReference type="EMBL" id="CCH54339.1"/>
    </source>
</evidence>
<dbReference type="PANTHER" id="PTHR11054:SF0">
    <property type="entry name" value="6-PHOSPHOGLUCONOLACTONASE"/>
    <property type="match status" value="1"/>
</dbReference>
<evidence type="ECO:0000259" key="8">
    <source>
        <dbReference type="Pfam" id="PF01182"/>
    </source>
</evidence>
<dbReference type="InterPro" id="IPR037171">
    <property type="entry name" value="NagB/RpiA_transferase-like"/>
</dbReference>
<protein>
    <recommendedName>
        <fullName evidence="6 7">6-phosphogluconolactonase</fullName>
        <shortName evidence="7">6PGL</shortName>
        <ecNumber evidence="5 7">3.1.1.31</ecNumber>
    </recommendedName>
</protein>
<comment type="function">
    <text evidence="2 7">Hydrolysis of 6-phosphogluconolactone to 6-phosphogluconate.</text>
</comment>
<keyword evidence="7 9" id="KW-0378">Hydrolase</keyword>
<comment type="pathway">
    <text evidence="3 7">Carbohydrate degradation; pentose phosphate pathway; D-ribulose 5-phosphate from D-glucose 6-phosphate (oxidative stage): step 2/3.</text>
</comment>
<proteinExistence type="inferred from homology"/>
<dbReference type="AlphaFoldDB" id="I2GKB4"/>
<evidence type="ECO:0000256" key="3">
    <source>
        <dbReference type="ARBA" id="ARBA00004961"/>
    </source>
</evidence>
<dbReference type="InterPro" id="IPR006148">
    <property type="entry name" value="Glc/Gal-6P_isomerase"/>
</dbReference>
<dbReference type="InterPro" id="IPR039104">
    <property type="entry name" value="6PGL"/>
</dbReference>
<dbReference type="Gene3D" id="3.40.50.1360">
    <property type="match status" value="1"/>
</dbReference>
<evidence type="ECO:0000313" key="10">
    <source>
        <dbReference type="Proteomes" id="UP000009309"/>
    </source>
</evidence>
<reference evidence="9 10" key="1">
    <citation type="journal article" date="2012" name="J. Bacteriol.">
        <title>Genome Sequence of the Filamentous Bacterium Fibrisoma limi BUZ 3T.</title>
        <authorList>
            <person name="Filippini M."/>
            <person name="Qi W."/>
            <person name="Jaenicke S."/>
            <person name="Goesmann A."/>
            <person name="Smits T.H."/>
            <person name="Bagheri H.C."/>
        </authorList>
    </citation>
    <scope>NUCLEOTIDE SEQUENCE [LARGE SCALE GENOMIC DNA]</scope>
    <source>
        <strain evidence="10">BUZ 3T</strain>
    </source>
</reference>
<evidence type="ECO:0000256" key="4">
    <source>
        <dbReference type="ARBA" id="ARBA00010662"/>
    </source>
</evidence>
<dbReference type="CDD" id="cd01400">
    <property type="entry name" value="6PGL"/>
    <property type="match status" value="1"/>
</dbReference>
<dbReference type="GO" id="GO:0006098">
    <property type="term" value="P:pentose-phosphate shunt"/>
    <property type="evidence" value="ECO:0007669"/>
    <property type="project" value="UniProtKB-UniPathway"/>
</dbReference>
<dbReference type="EC" id="3.1.1.31" evidence="5 7"/>
<gene>
    <name evidence="7" type="primary">pgl</name>
    <name evidence="9" type="ORF">BN8_03501</name>
</gene>
<dbReference type="GO" id="GO:0005975">
    <property type="term" value="P:carbohydrate metabolic process"/>
    <property type="evidence" value="ECO:0007669"/>
    <property type="project" value="UniProtKB-UniRule"/>
</dbReference>
<feature type="domain" description="Glucosamine/galactosamine-6-phosphate isomerase" evidence="8">
    <location>
        <begin position="40"/>
        <end position="261"/>
    </location>
</feature>
<dbReference type="STRING" id="1185876.BN8_03501"/>
<dbReference type="InterPro" id="IPR005900">
    <property type="entry name" value="6-phosphogluconolactonase_DevB"/>
</dbReference>
<dbReference type="GO" id="GO:0017057">
    <property type="term" value="F:6-phosphogluconolactonase activity"/>
    <property type="evidence" value="ECO:0007669"/>
    <property type="project" value="UniProtKB-UniRule"/>
</dbReference>
<evidence type="ECO:0000256" key="5">
    <source>
        <dbReference type="ARBA" id="ARBA00013198"/>
    </source>
</evidence>
<dbReference type="SUPFAM" id="SSF100950">
    <property type="entry name" value="NagB/RpiA/CoA transferase-like"/>
    <property type="match status" value="1"/>
</dbReference>
<sequence length="274" mass="30793">MINRVGHGAEGRGITLTLSPMPLAPSPKTQAHMQLIVKKDPTELAQAVADWLVTYINDVLQRQQRFTIALSGGSTPEALFKLLAESPYREVIPWDKLHIFWGDERYVPLDDDRSNARMAYQTLLNHVPVESTQVFVWQTNQDPDVAADRYANILHTYFDGYSRTFDLVMLGMGDDGHTLSLFPGTEVVHEEQDWTKAYFLESQNMYRLTLTAPVVNKAAAVAFLVAGPKKAAPLNEVLHGDYRPDMYPSQVIRPTDGELYWFVDEAAAAQVQPS</sequence>
<keyword evidence="10" id="KW-1185">Reference proteome</keyword>
<dbReference type="UniPathway" id="UPA00115">
    <property type="reaction ID" value="UER00409"/>
</dbReference>
<dbReference type="eggNOG" id="COG0363">
    <property type="taxonomic scope" value="Bacteria"/>
</dbReference>
<evidence type="ECO:0000256" key="6">
    <source>
        <dbReference type="ARBA" id="ARBA00020337"/>
    </source>
</evidence>
<evidence type="ECO:0000256" key="1">
    <source>
        <dbReference type="ARBA" id="ARBA00000832"/>
    </source>
</evidence>
<dbReference type="NCBIfam" id="TIGR01198">
    <property type="entry name" value="pgl"/>
    <property type="match status" value="1"/>
</dbReference>
<dbReference type="Proteomes" id="UP000009309">
    <property type="component" value="Unassembled WGS sequence"/>
</dbReference>
<evidence type="ECO:0000256" key="2">
    <source>
        <dbReference type="ARBA" id="ARBA00002681"/>
    </source>
</evidence>
<name>I2GKB4_9BACT</name>
<accession>I2GKB4</accession>
<dbReference type="Pfam" id="PF01182">
    <property type="entry name" value="Glucosamine_iso"/>
    <property type="match status" value="1"/>
</dbReference>
<dbReference type="EMBL" id="CAIT01000006">
    <property type="protein sequence ID" value="CCH54339.1"/>
    <property type="molecule type" value="Genomic_DNA"/>
</dbReference>
<comment type="catalytic activity">
    <reaction evidence="1 7">
        <text>6-phospho-D-glucono-1,5-lactone + H2O = 6-phospho-D-gluconate + H(+)</text>
        <dbReference type="Rhea" id="RHEA:12556"/>
        <dbReference type="ChEBI" id="CHEBI:15377"/>
        <dbReference type="ChEBI" id="CHEBI:15378"/>
        <dbReference type="ChEBI" id="CHEBI:57955"/>
        <dbReference type="ChEBI" id="CHEBI:58759"/>
        <dbReference type="EC" id="3.1.1.31"/>
    </reaction>
</comment>